<accession>A0A3G8ZHL7</accession>
<dbReference type="InterPro" id="IPR036291">
    <property type="entry name" value="NAD(P)-bd_dom_sf"/>
</dbReference>
<organism evidence="5 6">
    <name type="scientific">Nakamurella antarctica</name>
    <dbReference type="NCBI Taxonomy" id="1902245"/>
    <lineage>
        <taxon>Bacteria</taxon>
        <taxon>Bacillati</taxon>
        <taxon>Actinomycetota</taxon>
        <taxon>Actinomycetes</taxon>
        <taxon>Nakamurellales</taxon>
        <taxon>Nakamurellaceae</taxon>
        <taxon>Nakamurella</taxon>
    </lineage>
</organism>
<keyword evidence="6" id="KW-1185">Reference proteome</keyword>
<sequence length="322" mass="34382">MTMSSSPVRWAVLGSANIAAKVFLPAMRAAGGRAVVVGSRRPEQAREWAAQNHVESTADYAAAIAHPDVDAIYIALPNDQHIQWAKAASAAGKPVICEKPLGLDAAQVADLLSTVSVDAPLWEAFAFPFHPQTGLLRQLIDDGELGELREIISEFHFNLATTENIRLVPQLGGGALYDVGCYPIRLARMLFGSEVETAVASSAAAGSGVDIETAAIANFASGQRLILSAGMRRPVSTFTRIMGSSAELSVSNPFHPKPVDTVELWRDGSLKNTWTADPKSAFQHMIEHVQQVSRGHDAQWLASQTALGNAQALDLIRAAARA</sequence>
<feature type="domain" description="GFO/IDH/MocA-like oxidoreductase" evidence="4">
    <location>
        <begin position="136"/>
        <end position="246"/>
    </location>
</feature>
<dbReference type="EMBL" id="CP034170">
    <property type="protein sequence ID" value="AZI56839.1"/>
    <property type="molecule type" value="Genomic_DNA"/>
</dbReference>
<comment type="similarity">
    <text evidence="1">Belongs to the Gfo/Idh/MocA family.</text>
</comment>
<reference evidence="5 6" key="1">
    <citation type="submission" date="2018-11" db="EMBL/GenBank/DDBJ databases">
        <authorList>
            <person name="Da X."/>
        </authorList>
    </citation>
    <scope>NUCLEOTIDE SEQUENCE [LARGE SCALE GENOMIC DNA]</scope>
    <source>
        <strain evidence="5 6">S14-144</strain>
    </source>
</reference>
<dbReference type="InterPro" id="IPR050984">
    <property type="entry name" value="Gfo/Idh/MocA_domain"/>
</dbReference>
<name>A0A3G8ZHL7_9ACTN</name>
<dbReference type="SUPFAM" id="SSF51735">
    <property type="entry name" value="NAD(P)-binding Rossmann-fold domains"/>
    <property type="match status" value="1"/>
</dbReference>
<feature type="domain" description="Gfo/Idh/MocA-like oxidoreductase N-terminal" evidence="3">
    <location>
        <begin position="8"/>
        <end position="114"/>
    </location>
</feature>
<dbReference type="AlphaFoldDB" id="A0A3G8ZHL7"/>
<dbReference type="GO" id="GO:0016491">
    <property type="term" value="F:oxidoreductase activity"/>
    <property type="evidence" value="ECO:0007669"/>
    <property type="project" value="UniProtKB-KW"/>
</dbReference>
<reference evidence="5 6" key="2">
    <citation type="submission" date="2018-12" db="EMBL/GenBank/DDBJ databases">
        <title>Nakamurella antarcticus sp. nov., isolated from Antarctica South Shetland Islands soil.</title>
        <authorList>
            <person name="Peng F."/>
        </authorList>
    </citation>
    <scope>NUCLEOTIDE SEQUENCE [LARGE SCALE GENOMIC DNA]</scope>
    <source>
        <strain evidence="5 6">S14-144</strain>
    </source>
</reference>
<evidence type="ECO:0000259" key="3">
    <source>
        <dbReference type="Pfam" id="PF01408"/>
    </source>
</evidence>
<dbReference type="KEGG" id="nak:EH165_00295"/>
<dbReference type="InterPro" id="IPR055170">
    <property type="entry name" value="GFO_IDH_MocA-like_dom"/>
</dbReference>
<dbReference type="OrthoDB" id="9815825at2"/>
<evidence type="ECO:0000313" key="6">
    <source>
        <dbReference type="Proteomes" id="UP000268084"/>
    </source>
</evidence>
<dbReference type="Pfam" id="PF01408">
    <property type="entry name" value="GFO_IDH_MocA"/>
    <property type="match status" value="1"/>
</dbReference>
<dbReference type="PANTHER" id="PTHR22604">
    <property type="entry name" value="OXIDOREDUCTASES"/>
    <property type="match status" value="1"/>
</dbReference>
<evidence type="ECO:0000256" key="1">
    <source>
        <dbReference type="ARBA" id="ARBA00010928"/>
    </source>
</evidence>
<evidence type="ECO:0000313" key="5">
    <source>
        <dbReference type="EMBL" id="AZI56839.1"/>
    </source>
</evidence>
<dbReference type="Pfam" id="PF22725">
    <property type="entry name" value="GFO_IDH_MocA_C3"/>
    <property type="match status" value="1"/>
</dbReference>
<dbReference type="Proteomes" id="UP000268084">
    <property type="component" value="Chromosome"/>
</dbReference>
<dbReference type="SUPFAM" id="SSF55347">
    <property type="entry name" value="Glyceraldehyde-3-phosphate dehydrogenase-like, C-terminal domain"/>
    <property type="match status" value="1"/>
</dbReference>
<dbReference type="InterPro" id="IPR000683">
    <property type="entry name" value="Gfo/Idh/MocA-like_OxRdtase_N"/>
</dbReference>
<gene>
    <name evidence="5" type="ORF">EH165_00295</name>
</gene>
<evidence type="ECO:0000259" key="4">
    <source>
        <dbReference type="Pfam" id="PF22725"/>
    </source>
</evidence>
<protein>
    <submittedName>
        <fullName evidence="5">Gfo/Idh/MocA family oxidoreductase</fullName>
    </submittedName>
</protein>
<dbReference type="Gene3D" id="3.40.50.720">
    <property type="entry name" value="NAD(P)-binding Rossmann-like Domain"/>
    <property type="match status" value="1"/>
</dbReference>
<dbReference type="PANTHER" id="PTHR22604:SF105">
    <property type="entry name" value="TRANS-1,2-DIHYDROBENZENE-1,2-DIOL DEHYDROGENASE"/>
    <property type="match status" value="1"/>
</dbReference>
<evidence type="ECO:0000256" key="2">
    <source>
        <dbReference type="ARBA" id="ARBA00023002"/>
    </source>
</evidence>
<dbReference type="Gene3D" id="3.30.360.10">
    <property type="entry name" value="Dihydrodipicolinate Reductase, domain 2"/>
    <property type="match status" value="1"/>
</dbReference>
<proteinExistence type="inferred from homology"/>
<dbReference type="GO" id="GO:0000166">
    <property type="term" value="F:nucleotide binding"/>
    <property type="evidence" value="ECO:0007669"/>
    <property type="project" value="InterPro"/>
</dbReference>
<keyword evidence="2" id="KW-0560">Oxidoreductase</keyword>